<dbReference type="NCBIfam" id="TIGR00377">
    <property type="entry name" value="ant_ant_sig"/>
    <property type="match status" value="1"/>
</dbReference>
<dbReference type="InterPro" id="IPR002645">
    <property type="entry name" value="STAS_dom"/>
</dbReference>
<accession>A0ABS4GQW0</accession>
<keyword evidence="5" id="KW-1185">Reference proteome</keyword>
<dbReference type="PANTHER" id="PTHR33495">
    <property type="entry name" value="ANTI-SIGMA FACTOR ANTAGONIST TM_1081-RELATED-RELATED"/>
    <property type="match status" value="1"/>
</dbReference>
<evidence type="ECO:0000256" key="2">
    <source>
        <dbReference type="RuleBase" id="RU003749"/>
    </source>
</evidence>
<dbReference type="PANTHER" id="PTHR33495:SF14">
    <property type="entry name" value="ANTI-SIGMA FACTOR ANTAGONIST"/>
    <property type="match status" value="1"/>
</dbReference>
<dbReference type="EMBL" id="JAGGKT010000005">
    <property type="protein sequence ID" value="MBP1932275.1"/>
    <property type="molecule type" value="Genomic_DNA"/>
</dbReference>
<evidence type="ECO:0000313" key="4">
    <source>
        <dbReference type="EMBL" id="MBP1932275.1"/>
    </source>
</evidence>
<evidence type="ECO:0000256" key="1">
    <source>
        <dbReference type="ARBA" id="ARBA00009013"/>
    </source>
</evidence>
<name>A0ABS4GQW0_9BACL</name>
<dbReference type="PROSITE" id="PS50801">
    <property type="entry name" value="STAS"/>
    <property type="match status" value="1"/>
</dbReference>
<feature type="domain" description="STAS" evidence="3">
    <location>
        <begin position="1"/>
        <end position="110"/>
    </location>
</feature>
<gene>
    <name evidence="4" type="ORF">J2Z37_002276</name>
</gene>
<protein>
    <recommendedName>
        <fullName evidence="2">Anti-sigma factor antagonist</fullName>
    </recommendedName>
</protein>
<comment type="similarity">
    <text evidence="1 2">Belongs to the anti-sigma-factor antagonist family.</text>
</comment>
<proteinExistence type="inferred from homology"/>
<dbReference type="Gene3D" id="3.30.750.24">
    <property type="entry name" value="STAS domain"/>
    <property type="match status" value="1"/>
</dbReference>
<sequence length="112" mass="12456">MNIVVEEQKGIQFIRINGRLDGTTMQIVEGEFLELVNKGSKFFVFDLSELEYISSAGLRVMLLSVKKTRAAGGKIALFGLNENVNEVFKISGFSTIFPIFQTEEEALKFAAS</sequence>
<dbReference type="RefSeq" id="WP_209810320.1">
    <property type="nucleotide sequence ID" value="NZ_JAGGKT010000005.1"/>
</dbReference>
<comment type="caution">
    <text evidence="4">The sequence shown here is derived from an EMBL/GenBank/DDBJ whole genome shotgun (WGS) entry which is preliminary data.</text>
</comment>
<dbReference type="Proteomes" id="UP001519343">
    <property type="component" value="Unassembled WGS sequence"/>
</dbReference>
<dbReference type="CDD" id="cd07043">
    <property type="entry name" value="STAS_anti-anti-sigma_factors"/>
    <property type="match status" value="1"/>
</dbReference>
<dbReference type="InterPro" id="IPR036513">
    <property type="entry name" value="STAS_dom_sf"/>
</dbReference>
<evidence type="ECO:0000259" key="3">
    <source>
        <dbReference type="PROSITE" id="PS50801"/>
    </source>
</evidence>
<dbReference type="Pfam" id="PF01740">
    <property type="entry name" value="STAS"/>
    <property type="match status" value="1"/>
</dbReference>
<evidence type="ECO:0000313" key="5">
    <source>
        <dbReference type="Proteomes" id="UP001519343"/>
    </source>
</evidence>
<dbReference type="InterPro" id="IPR003658">
    <property type="entry name" value="Anti-sigma_ant"/>
</dbReference>
<organism evidence="4 5">
    <name type="scientific">Ammoniphilus resinae</name>
    <dbReference type="NCBI Taxonomy" id="861532"/>
    <lineage>
        <taxon>Bacteria</taxon>
        <taxon>Bacillati</taxon>
        <taxon>Bacillota</taxon>
        <taxon>Bacilli</taxon>
        <taxon>Bacillales</taxon>
        <taxon>Paenibacillaceae</taxon>
        <taxon>Aneurinibacillus group</taxon>
        <taxon>Ammoniphilus</taxon>
    </lineage>
</organism>
<reference evidence="4 5" key="1">
    <citation type="submission" date="2021-03" db="EMBL/GenBank/DDBJ databases">
        <title>Genomic Encyclopedia of Type Strains, Phase IV (KMG-IV): sequencing the most valuable type-strain genomes for metagenomic binning, comparative biology and taxonomic classification.</title>
        <authorList>
            <person name="Goeker M."/>
        </authorList>
    </citation>
    <scope>NUCLEOTIDE SEQUENCE [LARGE SCALE GENOMIC DNA]</scope>
    <source>
        <strain evidence="4 5">DSM 24738</strain>
    </source>
</reference>
<dbReference type="SUPFAM" id="SSF52091">
    <property type="entry name" value="SpoIIaa-like"/>
    <property type="match status" value="1"/>
</dbReference>